<gene>
    <name evidence="2" type="ORF">HMPREF3293_00375</name>
</gene>
<reference evidence="2 3" key="1">
    <citation type="submission" date="2016-02" db="EMBL/GenBank/DDBJ databases">
        <authorList>
            <person name="Wen L."/>
            <person name="He K."/>
            <person name="Yang H."/>
        </authorList>
    </citation>
    <scope>NUCLEOTIDE SEQUENCE [LARGE SCALE GENOMIC DNA]</scope>
    <source>
        <strain evidence="2 3">DSM 22607</strain>
    </source>
</reference>
<keyword evidence="1" id="KW-1133">Transmembrane helix</keyword>
<name>A0A136Q7U9_9FIRM</name>
<dbReference type="AlphaFoldDB" id="A0A136Q7U9"/>
<feature type="transmembrane region" description="Helical" evidence="1">
    <location>
        <begin position="22"/>
        <end position="44"/>
    </location>
</feature>
<proteinExistence type="predicted"/>
<protein>
    <submittedName>
        <fullName evidence="2">Uncharacterized protein</fullName>
    </submittedName>
</protein>
<sequence>MNLAAVSIGNARRNNRKNVRTFYQKIHGIFLLLLLTWSGFWYIIET</sequence>
<dbReference type="Proteomes" id="UP000070366">
    <property type="component" value="Unassembled WGS sequence"/>
</dbReference>
<keyword evidence="3" id="KW-1185">Reference proteome</keyword>
<accession>A0A136Q7U9</accession>
<dbReference type="STRING" id="626937.HMPREF3293_00375"/>
<comment type="caution">
    <text evidence="2">The sequence shown here is derived from an EMBL/GenBank/DDBJ whole genome shotgun (WGS) entry which is preliminary data.</text>
</comment>
<organism evidence="2 3">
    <name type="scientific">Christensenella minuta</name>
    <dbReference type="NCBI Taxonomy" id="626937"/>
    <lineage>
        <taxon>Bacteria</taxon>
        <taxon>Bacillati</taxon>
        <taxon>Bacillota</taxon>
        <taxon>Clostridia</taxon>
        <taxon>Christensenellales</taxon>
        <taxon>Christensenellaceae</taxon>
        <taxon>Christensenella</taxon>
    </lineage>
</organism>
<dbReference type="EMBL" id="LSZW01000031">
    <property type="protein sequence ID" value="KXK66753.1"/>
    <property type="molecule type" value="Genomic_DNA"/>
</dbReference>
<evidence type="ECO:0000313" key="2">
    <source>
        <dbReference type="EMBL" id="KXK66753.1"/>
    </source>
</evidence>
<evidence type="ECO:0000313" key="3">
    <source>
        <dbReference type="Proteomes" id="UP000070366"/>
    </source>
</evidence>
<keyword evidence="1" id="KW-0472">Membrane</keyword>
<evidence type="ECO:0000256" key="1">
    <source>
        <dbReference type="SAM" id="Phobius"/>
    </source>
</evidence>
<keyword evidence="1" id="KW-0812">Transmembrane</keyword>